<evidence type="ECO:0000313" key="9">
    <source>
        <dbReference type="Proteomes" id="UP001218423"/>
    </source>
</evidence>
<evidence type="ECO:0000256" key="6">
    <source>
        <dbReference type="SAM" id="SignalP"/>
    </source>
</evidence>
<protein>
    <recommendedName>
        <fullName evidence="7">Type II/III secretion system secretin-like domain-containing protein</fullName>
    </recommendedName>
</protein>
<comment type="similarity">
    <text evidence="4">Belongs to the bacterial secretin family.</text>
</comment>
<dbReference type="InterPro" id="IPR004846">
    <property type="entry name" value="T2SS/T3SS_dom"/>
</dbReference>
<keyword evidence="3" id="KW-0472">Membrane</keyword>
<keyword evidence="8" id="KW-0614">Plasmid</keyword>
<name>A0AAJ6CS73_AERCA</name>
<dbReference type="Pfam" id="PF00263">
    <property type="entry name" value="Secretin"/>
    <property type="match status" value="1"/>
</dbReference>
<dbReference type="GO" id="GO:0009306">
    <property type="term" value="P:protein secretion"/>
    <property type="evidence" value="ECO:0007669"/>
    <property type="project" value="InterPro"/>
</dbReference>
<accession>A0AAJ6CS73</accession>
<evidence type="ECO:0000256" key="4">
    <source>
        <dbReference type="RuleBase" id="RU004003"/>
    </source>
</evidence>
<comment type="subcellular location">
    <subcellularLocation>
        <location evidence="1">Membrane</location>
    </subcellularLocation>
</comment>
<gene>
    <name evidence="8" type="ORF">P5S46_21135</name>
</gene>
<feature type="chain" id="PRO_5042611060" description="Type II/III secretion system secretin-like domain-containing protein" evidence="6">
    <location>
        <begin position="22"/>
        <end position="519"/>
    </location>
</feature>
<geneLocation type="plasmid" evidence="8 9">
    <name>pAC1520</name>
</geneLocation>
<dbReference type="Proteomes" id="UP001218423">
    <property type="component" value="Plasmid pAC1520"/>
</dbReference>
<evidence type="ECO:0000256" key="5">
    <source>
        <dbReference type="SAM" id="MobiDB-lite"/>
    </source>
</evidence>
<evidence type="ECO:0000259" key="7">
    <source>
        <dbReference type="Pfam" id="PF00263"/>
    </source>
</evidence>
<sequence length="519" mass="55876">MKFKPLQVILMAAVVFLHGCAAYTEPAKRFEDAKTAMKDAQDIRNTPQRYLNGVVVKSIYVEQMKAADADKPKWFFKDKSINLSRAPFETVLSNTFYDEAVQFRFNDGLDLKRLVTVKSEGTLGDALDAIANVSGYSYTIDGQVVAWSGMQYKSFDISMFAGGEDYGIGKSGSSSAAGQESFSDIETVSNNVISSGDEYIHLSGRIDIVSDIEKSLNMLKSASGEVIINSATMSVIAHDLPANIQKMQRYMDSLNEQLTRLVAIDMTIVNVELNDSFAFGLDWQLVAKELAGTGLDLSTGGGSFMTDIAGSNAPIYTLTRTTGKWSGTNMLMKALQSQGSVSNQTLPRATTLNNRAVKLRDIRRTNFILERSITTTANVGSEGSIKQGTVETGFSLYAIPRIANGEVILRLTTNLSTLVKLERKDSSTGASSGGSSGGSSSNQEVYVEAPIVNDKDFDNSVVISSGDSLVLAGLSTNTTSSQDSNNGADILGTSKTADGKRVETLILITPTILRGVRTQ</sequence>
<evidence type="ECO:0000313" key="8">
    <source>
        <dbReference type="EMBL" id="WFG00268.1"/>
    </source>
</evidence>
<dbReference type="AlphaFoldDB" id="A0AAJ6CS73"/>
<proteinExistence type="inferred from homology"/>
<feature type="region of interest" description="Disordered" evidence="5">
    <location>
        <begin position="423"/>
        <end position="443"/>
    </location>
</feature>
<keyword evidence="2 6" id="KW-0732">Signal</keyword>
<evidence type="ECO:0000256" key="2">
    <source>
        <dbReference type="ARBA" id="ARBA00022729"/>
    </source>
</evidence>
<dbReference type="PANTHER" id="PTHR30332:SF24">
    <property type="entry name" value="SECRETIN GSPD-RELATED"/>
    <property type="match status" value="1"/>
</dbReference>
<dbReference type="RefSeq" id="WP_277857210.1">
    <property type="nucleotide sequence ID" value="NZ_CP120943.1"/>
</dbReference>
<evidence type="ECO:0000256" key="1">
    <source>
        <dbReference type="ARBA" id="ARBA00004370"/>
    </source>
</evidence>
<organism evidence="8 9">
    <name type="scientific">Aeromonas caviae</name>
    <name type="common">Aeromonas punctata</name>
    <dbReference type="NCBI Taxonomy" id="648"/>
    <lineage>
        <taxon>Bacteria</taxon>
        <taxon>Pseudomonadati</taxon>
        <taxon>Pseudomonadota</taxon>
        <taxon>Gammaproteobacteria</taxon>
        <taxon>Aeromonadales</taxon>
        <taxon>Aeromonadaceae</taxon>
        <taxon>Aeromonas</taxon>
    </lineage>
</organism>
<dbReference type="PANTHER" id="PTHR30332">
    <property type="entry name" value="PROBABLE GENERAL SECRETION PATHWAY PROTEIN D"/>
    <property type="match status" value="1"/>
</dbReference>
<dbReference type="EMBL" id="CP120943">
    <property type="protein sequence ID" value="WFG00268.1"/>
    <property type="molecule type" value="Genomic_DNA"/>
</dbReference>
<dbReference type="GO" id="GO:0015627">
    <property type="term" value="C:type II protein secretion system complex"/>
    <property type="evidence" value="ECO:0007669"/>
    <property type="project" value="TreeGrafter"/>
</dbReference>
<dbReference type="InterPro" id="IPR050810">
    <property type="entry name" value="Bact_Secretion_Sys_Channel"/>
</dbReference>
<dbReference type="GO" id="GO:0016020">
    <property type="term" value="C:membrane"/>
    <property type="evidence" value="ECO:0007669"/>
    <property type="project" value="UniProtKB-SubCell"/>
</dbReference>
<reference evidence="8" key="1">
    <citation type="submission" date="2023-03" db="EMBL/GenBank/DDBJ databases">
        <title>Aeromonas caviae strain AC1520.</title>
        <authorList>
            <person name="Xie T."/>
            <person name="Zhang Q."/>
            <person name="Deng J."/>
            <person name="Li X."/>
        </authorList>
    </citation>
    <scope>NUCLEOTIDE SEQUENCE</scope>
    <source>
        <strain evidence="8">AC1520</strain>
        <plasmid evidence="8">pAC1520</plasmid>
    </source>
</reference>
<evidence type="ECO:0000256" key="3">
    <source>
        <dbReference type="ARBA" id="ARBA00023136"/>
    </source>
</evidence>
<feature type="domain" description="Type II/III secretion system secretin-like" evidence="7">
    <location>
        <begin position="334"/>
        <end position="514"/>
    </location>
</feature>
<feature type="signal peptide" evidence="6">
    <location>
        <begin position="1"/>
        <end position="21"/>
    </location>
</feature>